<keyword evidence="4" id="KW-1185">Reference proteome</keyword>
<evidence type="ECO:0000313" key="2">
    <source>
        <dbReference type="EMBL" id="PPH77385.1"/>
    </source>
</evidence>
<dbReference type="Proteomes" id="UP000237881">
    <property type="component" value="Unassembled WGS sequence"/>
</dbReference>
<dbReference type="EMBL" id="PSVT01000011">
    <property type="protein sequence ID" value="PPH77385.1"/>
    <property type="molecule type" value="Genomic_DNA"/>
</dbReference>
<evidence type="ECO:0008006" key="5">
    <source>
        <dbReference type="Google" id="ProtNLM"/>
    </source>
</evidence>
<sequence length="396" mass="41797">MQDFIDHTGWDRLNYERGAGSLLDWLEENKAQDQGFLFGAVSADNRSYELYWSGASPLRAAAVTKGEELNLDVTIVERPFAWKDIDRQARATMDAADEVRKFGFAINAVETLSKNTSDLVVVGSYVDPNTAQEVDSLGDEARVAIDSRVQEKLSSLGPITTQITSNVNSVNHATATRNDDSSPYYGGGFMYSYYIIKANSGVCSSGFSLRFDSSAATTTARHCRPPGGSWTSYSNYSSHLGGISATSPDYGAARLESAGSGRVFNGGVNSSASVPVKGHQAVGIGNEVCSDGGNTGVSCGGVIDNMAVLWNDGQGDPFYNIQAKKDSWINAGGNSGGPVIVPWSNGFGAVGMIQYGNTPTSCPSLAHSQDVDCYGGVGFTSIQSIANAWGATLITG</sequence>
<proteinExistence type="predicted"/>
<protein>
    <recommendedName>
        <fullName evidence="5">Peptidase S1 domain-containing protein</fullName>
    </recommendedName>
</protein>
<comment type="caution">
    <text evidence="1">The sequence shown here is derived from an EMBL/GenBank/DDBJ whole genome shotgun (WGS) entry which is preliminary data.</text>
</comment>
<dbReference type="Proteomes" id="UP000239698">
    <property type="component" value="Unassembled WGS sequence"/>
</dbReference>
<dbReference type="Gene3D" id="2.40.10.10">
    <property type="entry name" value="Trypsin-like serine proteases"/>
    <property type="match status" value="2"/>
</dbReference>
<evidence type="ECO:0000313" key="4">
    <source>
        <dbReference type="Proteomes" id="UP000239698"/>
    </source>
</evidence>
<dbReference type="EMBL" id="PSUL01000004">
    <property type="protein sequence ID" value="PPF15557.1"/>
    <property type="molecule type" value="Genomic_DNA"/>
</dbReference>
<accession>A0ABD6WBD6</accession>
<reference evidence="3 4" key="1">
    <citation type="submission" date="2018-02" db="EMBL/GenBank/DDBJ databases">
        <title>Bacteriophage NCPPB3778 and a type I-E CRISPR drive the evolution of the US Biological Select Agent, Rathayibacter toxicus.</title>
        <authorList>
            <person name="Davis E.W.II."/>
            <person name="Tabima J.F."/>
            <person name="Weisberg A.J."/>
            <person name="Lopes L.D."/>
            <person name="Wiseman M.S."/>
            <person name="Wiseman M.S."/>
            <person name="Pupko T."/>
            <person name="Belcher M.S."/>
            <person name="Sechler A.J."/>
            <person name="Tancos M.A."/>
            <person name="Schroeder B.K."/>
            <person name="Murray T.D."/>
            <person name="Luster D.G."/>
            <person name="Schneider W.L."/>
            <person name="Rogers E."/>
            <person name="Andreote F.D."/>
            <person name="Grunwald N.J."/>
            <person name="Putnam M.L."/>
            <person name="Chang J.H."/>
        </authorList>
    </citation>
    <scope>NUCLEOTIDE SEQUENCE [LARGE SCALE GENOMIC DNA]</scope>
    <source>
        <strain evidence="2 4">AY1D6</strain>
        <strain evidence="1 3">AY1I9</strain>
    </source>
</reference>
<dbReference type="AlphaFoldDB" id="A0ABD6WBD6"/>
<evidence type="ECO:0000313" key="1">
    <source>
        <dbReference type="EMBL" id="PPF15557.1"/>
    </source>
</evidence>
<dbReference type="InterPro" id="IPR043504">
    <property type="entry name" value="Peptidase_S1_PA_chymotrypsin"/>
</dbReference>
<evidence type="ECO:0000313" key="3">
    <source>
        <dbReference type="Proteomes" id="UP000237881"/>
    </source>
</evidence>
<dbReference type="InterPro" id="IPR009003">
    <property type="entry name" value="Peptidase_S1_PA"/>
</dbReference>
<dbReference type="SUPFAM" id="SSF50494">
    <property type="entry name" value="Trypsin-like serine proteases"/>
    <property type="match status" value="1"/>
</dbReference>
<name>A0ABD6WBD6_RATRA</name>
<gene>
    <name evidence="1" type="ORF">C5C04_03200</name>
    <name evidence="2" type="ORF">C5C40_06940</name>
</gene>
<dbReference type="RefSeq" id="WP_104262067.1">
    <property type="nucleotide sequence ID" value="NZ_PSUI01000037.1"/>
</dbReference>
<organism evidence="1 3">
    <name type="scientific">Rathayibacter rathayi</name>
    <name type="common">Corynebacterium rathayi</name>
    <dbReference type="NCBI Taxonomy" id="33887"/>
    <lineage>
        <taxon>Bacteria</taxon>
        <taxon>Bacillati</taxon>
        <taxon>Actinomycetota</taxon>
        <taxon>Actinomycetes</taxon>
        <taxon>Micrococcales</taxon>
        <taxon>Microbacteriaceae</taxon>
        <taxon>Rathayibacter</taxon>
    </lineage>
</organism>